<keyword evidence="3" id="KW-0203">Cytokinin biosynthesis</keyword>
<protein>
    <recommendedName>
        <fullName evidence="3">Cytokinin riboside 5'-monophosphate phosphoribohydrolase</fullName>
        <ecNumber evidence="3">3.2.2.n1</ecNumber>
    </recommendedName>
</protein>
<proteinExistence type="inferred from homology"/>
<evidence type="ECO:0000256" key="1">
    <source>
        <dbReference type="ARBA" id="ARBA00000274"/>
    </source>
</evidence>
<evidence type="ECO:0000256" key="3">
    <source>
        <dbReference type="RuleBase" id="RU363015"/>
    </source>
</evidence>
<evidence type="ECO:0000313" key="5">
    <source>
        <dbReference type="Proteomes" id="UP001597393"/>
    </source>
</evidence>
<dbReference type="EMBL" id="JBHUMA010000004">
    <property type="protein sequence ID" value="MFD2598226.1"/>
    <property type="molecule type" value="Genomic_DNA"/>
</dbReference>
<comment type="catalytic activity">
    <reaction evidence="1">
        <text>AMP + H2O = D-ribose 5-phosphate + adenine</text>
        <dbReference type="Rhea" id="RHEA:20129"/>
        <dbReference type="ChEBI" id="CHEBI:15377"/>
        <dbReference type="ChEBI" id="CHEBI:16708"/>
        <dbReference type="ChEBI" id="CHEBI:78346"/>
        <dbReference type="ChEBI" id="CHEBI:456215"/>
        <dbReference type="EC" id="3.2.2.4"/>
    </reaction>
</comment>
<dbReference type="Gene3D" id="3.40.50.450">
    <property type="match status" value="1"/>
</dbReference>
<comment type="caution">
    <text evidence="4">The sequence shown here is derived from an EMBL/GenBank/DDBJ whole genome shotgun (WGS) entry which is preliminary data.</text>
</comment>
<dbReference type="Pfam" id="PF03641">
    <property type="entry name" value="Lysine_decarbox"/>
    <property type="match status" value="1"/>
</dbReference>
<organism evidence="4 5">
    <name type="scientific">Sphingobacterium corticis</name>
    <dbReference type="NCBI Taxonomy" id="1812823"/>
    <lineage>
        <taxon>Bacteria</taxon>
        <taxon>Pseudomonadati</taxon>
        <taxon>Bacteroidota</taxon>
        <taxon>Sphingobacteriia</taxon>
        <taxon>Sphingobacteriales</taxon>
        <taxon>Sphingobacteriaceae</taxon>
        <taxon>Sphingobacterium</taxon>
    </lineage>
</organism>
<accession>A0ABW5NHQ3</accession>
<keyword evidence="5" id="KW-1185">Reference proteome</keyword>
<dbReference type="InterPro" id="IPR031100">
    <property type="entry name" value="LOG_fam"/>
</dbReference>
<dbReference type="RefSeq" id="WP_380867958.1">
    <property type="nucleotide sequence ID" value="NZ_JBHUMA010000004.1"/>
</dbReference>
<dbReference type="NCBIfam" id="TIGR00730">
    <property type="entry name" value="Rossman fold protein, TIGR00730 family"/>
    <property type="match status" value="1"/>
</dbReference>
<name>A0ABW5NHQ3_9SPHI</name>
<dbReference type="PANTHER" id="PTHR31223">
    <property type="entry name" value="LOG FAMILY PROTEIN YJL055W"/>
    <property type="match status" value="1"/>
</dbReference>
<dbReference type="SUPFAM" id="SSF102405">
    <property type="entry name" value="MCP/YpsA-like"/>
    <property type="match status" value="1"/>
</dbReference>
<keyword evidence="3" id="KW-0378">Hydrolase</keyword>
<evidence type="ECO:0000313" key="4">
    <source>
        <dbReference type="EMBL" id="MFD2598226.1"/>
    </source>
</evidence>
<evidence type="ECO:0000256" key="2">
    <source>
        <dbReference type="ARBA" id="ARBA00006763"/>
    </source>
</evidence>
<dbReference type="Proteomes" id="UP001597393">
    <property type="component" value="Unassembled WGS sequence"/>
</dbReference>
<gene>
    <name evidence="4" type="ORF">ACFSQ3_04615</name>
</gene>
<dbReference type="InterPro" id="IPR005269">
    <property type="entry name" value="LOG"/>
</dbReference>
<dbReference type="EC" id="3.2.2.n1" evidence="3"/>
<sequence length="196" mass="21372">MRLKSIAIFCASSPGFDSVWMDSAKQVGAHFAKEEITLVYGGGKVGLMGAVADAALEQGGQVVGVIPDFLQAKEVGHRGLTELFVVDNMHERKMKMNTLCEGVIALPGGFGTLEELFEMITWGQLGLHTKPVGILNVNGFYDHLVVFIDQMVVSGLLKAENRDMLLVSDNIEDLLAKMNAYEAPTVTKWLDKKEDA</sequence>
<reference evidence="5" key="1">
    <citation type="journal article" date="2019" name="Int. J. Syst. Evol. Microbiol.">
        <title>The Global Catalogue of Microorganisms (GCM) 10K type strain sequencing project: providing services to taxonomists for standard genome sequencing and annotation.</title>
        <authorList>
            <consortium name="The Broad Institute Genomics Platform"/>
            <consortium name="The Broad Institute Genome Sequencing Center for Infectious Disease"/>
            <person name="Wu L."/>
            <person name="Ma J."/>
        </authorList>
    </citation>
    <scope>NUCLEOTIDE SEQUENCE [LARGE SCALE GENOMIC DNA]</scope>
    <source>
        <strain evidence="5">KCTC 42248</strain>
    </source>
</reference>
<comment type="similarity">
    <text evidence="2 3">Belongs to the LOG family.</text>
</comment>
<dbReference type="PANTHER" id="PTHR31223:SF70">
    <property type="entry name" value="LOG FAMILY PROTEIN YJL055W"/>
    <property type="match status" value="1"/>
</dbReference>